<sequence>MCPLRYSVFNGIAELTDACIFGKLLIKTGPGPLQLVKQHGQYHYIFNRTLFPNELSDDTTYHPGEEFGSVLLTKLNPAPPPWHCHLNEYEYVSDDPLLIMYFRSRRVNELADCSVIDGSMHVSTDDERTMFMPPSTSAIVGKYDERIKAFNLTQSRGGSGYAFFVEGKNSNGKIDLTREAVLISKPEGPIDSEMCRGQYSLKEREMKLIKDCEFEDLLTKFGSGSIKIEKRLEEYRYTFGKTTLLDEIADRITRYERKEIGPLILSRLDPTSPPSFCDTNKYEFVSDSPLLSMNFFFDKDDKIADCSVIEGTLQLPPVGKHSKTLATSTATITTIVGNWVDRTKAFVLTQGQGSSGYAFFVQIPKTGDPGIEAVLIVHWKDMRMILRQKERRQQDATA</sequence>
<reference evidence="1 2" key="1">
    <citation type="submission" date="2020-04" db="EMBL/GenBank/DDBJ databases">
        <title>Perkinsus chesapeaki whole genome sequence.</title>
        <authorList>
            <person name="Bogema D.R."/>
        </authorList>
    </citation>
    <scope>NUCLEOTIDE SEQUENCE [LARGE SCALE GENOMIC DNA]</scope>
    <source>
        <strain evidence="1">ATCC PRA-425</strain>
    </source>
</reference>
<protein>
    <submittedName>
        <fullName evidence="1">Uncharacterized protein</fullName>
    </submittedName>
</protein>
<proteinExistence type="predicted"/>
<keyword evidence="2" id="KW-1185">Reference proteome</keyword>
<evidence type="ECO:0000313" key="1">
    <source>
        <dbReference type="EMBL" id="KAF4665093.1"/>
    </source>
</evidence>
<dbReference type="AlphaFoldDB" id="A0A7J6M0M4"/>
<gene>
    <name evidence="1" type="ORF">FOL47_004792</name>
</gene>
<name>A0A7J6M0M4_PERCH</name>
<dbReference type="EMBL" id="JAAPAO010000271">
    <property type="protein sequence ID" value="KAF4665093.1"/>
    <property type="molecule type" value="Genomic_DNA"/>
</dbReference>
<evidence type="ECO:0000313" key="2">
    <source>
        <dbReference type="Proteomes" id="UP000591131"/>
    </source>
</evidence>
<organism evidence="1 2">
    <name type="scientific">Perkinsus chesapeaki</name>
    <name type="common">Clam parasite</name>
    <name type="synonym">Perkinsus andrewsi</name>
    <dbReference type="NCBI Taxonomy" id="330153"/>
    <lineage>
        <taxon>Eukaryota</taxon>
        <taxon>Sar</taxon>
        <taxon>Alveolata</taxon>
        <taxon>Perkinsozoa</taxon>
        <taxon>Perkinsea</taxon>
        <taxon>Perkinsida</taxon>
        <taxon>Perkinsidae</taxon>
        <taxon>Perkinsus</taxon>
    </lineage>
</organism>
<comment type="caution">
    <text evidence="1">The sequence shown here is derived from an EMBL/GenBank/DDBJ whole genome shotgun (WGS) entry which is preliminary data.</text>
</comment>
<accession>A0A7J6M0M4</accession>
<dbReference type="Proteomes" id="UP000591131">
    <property type="component" value="Unassembled WGS sequence"/>
</dbReference>